<evidence type="ECO:0000256" key="11">
    <source>
        <dbReference type="ARBA" id="ARBA00023180"/>
    </source>
</evidence>
<organism evidence="21">
    <name type="scientific">Camponotus floridanus</name>
    <name type="common">Florida carpenter ant</name>
    <dbReference type="NCBI Taxonomy" id="104421"/>
    <lineage>
        <taxon>Eukaryota</taxon>
        <taxon>Metazoa</taxon>
        <taxon>Ecdysozoa</taxon>
        <taxon>Arthropoda</taxon>
        <taxon>Hexapoda</taxon>
        <taxon>Insecta</taxon>
        <taxon>Pterygota</taxon>
        <taxon>Neoptera</taxon>
        <taxon>Endopterygota</taxon>
        <taxon>Hymenoptera</taxon>
        <taxon>Apocrita</taxon>
        <taxon>Aculeata</taxon>
        <taxon>Formicoidea</taxon>
        <taxon>Formicidae</taxon>
        <taxon>Formicinae</taxon>
        <taxon>Camponotus</taxon>
    </lineage>
</organism>
<evidence type="ECO:0000256" key="7">
    <source>
        <dbReference type="ARBA" id="ARBA00022989"/>
    </source>
</evidence>
<evidence type="ECO:0000256" key="15">
    <source>
        <dbReference type="ARBA" id="ARBA00044524"/>
    </source>
</evidence>
<dbReference type="OMA" id="VERCNGH"/>
<dbReference type="GO" id="GO:0005886">
    <property type="term" value="C:plasma membrane"/>
    <property type="evidence" value="ECO:0007669"/>
    <property type="project" value="UniProtKB-SubCell"/>
</dbReference>
<evidence type="ECO:0000256" key="16">
    <source>
        <dbReference type="ARBA" id="ARBA00044561"/>
    </source>
</evidence>
<keyword evidence="9 19" id="KW-0472">Membrane</keyword>
<keyword evidence="12" id="KW-0449">Lipoprotein</keyword>
<evidence type="ECO:0000256" key="18">
    <source>
        <dbReference type="ARBA" id="ARBA00046769"/>
    </source>
</evidence>
<evidence type="ECO:0000256" key="9">
    <source>
        <dbReference type="ARBA" id="ARBA00023136"/>
    </source>
</evidence>
<dbReference type="PANTHER" id="PTHR33562">
    <property type="entry name" value="ATILLA, ISOFORM B-RELATED-RELATED"/>
    <property type="match status" value="1"/>
</dbReference>
<evidence type="ECO:0000256" key="19">
    <source>
        <dbReference type="SAM" id="Phobius"/>
    </source>
</evidence>
<comment type="subunit">
    <text evidence="18">Interacts (via loop 2 of the three-fingered Ly-6 domain) with Sh/shaker; this interaction may stabilize both components of the complex and may be required for targeting or retention of Sh/shaker to neural cell projections. Interacts (via loop 2 of the three-fingered Ly-6 domain) with nAChRalpha3 and potentially other nicotinic acetylcholine receptors; this interaction is required for antagonism of nicotinic acetylcholine receptors.</text>
</comment>
<comment type="subcellular location">
    <subcellularLocation>
        <location evidence="1">Cell membrane</location>
        <topology evidence="1">Lipid-anchor</topology>
        <topology evidence="1">GPI-anchor</topology>
        <orientation evidence="1">Extracellular side</orientation>
    </subcellularLocation>
    <subcellularLocation>
        <location evidence="14">Membrane raft</location>
        <topology evidence="14">Lipid-anchor</topology>
        <topology evidence="14">GPI-anchor</topology>
        <orientation evidence="14">Extracellular side</orientation>
    </subcellularLocation>
</comment>
<keyword evidence="10" id="KW-1015">Disulfide bond</keyword>
<evidence type="ECO:0000256" key="10">
    <source>
        <dbReference type="ARBA" id="ARBA00023157"/>
    </source>
</evidence>
<evidence type="ECO:0000256" key="4">
    <source>
        <dbReference type="ARBA" id="ARBA00022622"/>
    </source>
</evidence>
<evidence type="ECO:0000256" key="2">
    <source>
        <dbReference type="ARBA" id="ARBA00010522"/>
    </source>
</evidence>
<feature type="transmembrane region" description="Helical" evidence="19">
    <location>
        <begin position="109"/>
        <end position="131"/>
    </location>
</feature>
<dbReference type="GO" id="GO:0030431">
    <property type="term" value="P:sleep"/>
    <property type="evidence" value="ECO:0007669"/>
    <property type="project" value="InterPro"/>
</dbReference>
<keyword evidence="8" id="KW-0090">Biological rhythms</keyword>
<evidence type="ECO:0000256" key="8">
    <source>
        <dbReference type="ARBA" id="ARBA00023108"/>
    </source>
</evidence>
<dbReference type="Proteomes" id="UP000000311">
    <property type="component" value="Unassembled WGS sequence"/>
</dbReference>
<evidence type="ECO:0000313" key="21">
    <source>
        <dbReference type="Proteomes" id="UP000000311"/>
    </source>
</evidence>
<dbReference type="Pfam" id="PF17064">
    <property type="entry name" value="QVR"/>
    <property type="match status" value="1"/>
</dbReference>
<evidence type="ECO:0000256" key="3">
    <source>
        <dbReference type="ARBA" id="ARBA00022475"/>
    </source>
</evidence>
<dbReference type="GO" id="GO:0048511">
    <property type="term" value="P:rhythmic process"/>
    <property type="evidence" value="ECO:0007669"/>
    <property type="project" value="UniProtKB-KW"/>
</dbReference>
<keyword evidence="7 19" id="KW-1133">Transmembrane helix</keyword>
<name>E2A870_CAMFO</name>
<keyword evidence="3" id="KW-1003">Cell membrane</keyword>
<keyword evidence="5 19" id="KW-0812">Transmembrane</keyword>
<evidence type="ECO:0000256" key="12">
    <source>
        <dbReference type="ARBA" id="ARBA00023288"/>
    </source>
</evidence>
<comment type="function">
    <text evidence="17">Bifunctional regulator of neuronal activity in the mushroom body, and possibly other regions of the brain, that acts as a signaling molecule required for homeostatic regulation of sleep under normal conditions and after sleep deprivation. Reduces neuronal excitability by enhancing Sh/shaker K(+) channel activity; possibly by stabilizing Sh/shaker to increase protein levels, accelerating its activation kinetics, slowing C-type inactivation and enhancing recovery from inactivation. Specifically affects the A-type K(+) current. Antagonizes nicotinic acetylcholine receptors (nAChRs) to reduce synaptic transmission, possibly by preventing their localization to the cell surface. Required for regulation of neuromuscular excitability and plasticity at neuromuscular junctions.</text>
</comment>
<dbReference type="EMBL" id="GL437497">
    <property type="protein sequence ID" value="EFN70382.1"/>
    <property type="molecule type" value="Genomic_DNA"/>
</dbReference>
<keyword evidence="6" id="KW-0732">Signal</keyword>
<evidence type="ECO:0000256" key="6">
    <source>
        <dbReference type="ARBA" id="ARBA00022729"/>
    </source>
</evidence>
<reference evidence="20 21" key="1">
    <citation type="journal article" date="2010" name="Science">
        <title>Genomic comparison of the ants Camponotus floridanus and Harpegnathos saltator.</title>
        <authorList>
            <person name="Bonasio R."/>
            <person name="Zhang G."/>
            <person name="Ye C."/>
            <person name="Mutti N.S."/>
            <person name="Fang X."/>
            <person name="Qin N."/>
            <person name="Donahue G."/>
            <person name="Yang P."/>
            <person name="Li Q."/>
            <person name="Li C."/>
            <person name="Zhang P."/>
            <person name="Huang Z."/>
            <person name="Berger S.L."/>
            <person name="Reinberg D."/>
            <person name="Wang J."/>
            <person name="Liebig J."/>
        </authorList>
    </citation>
    <scope>NUCLEOTIDE SEQUENCE [LARGE SCALE GENOMIC DNA]</scope>
    <source>
        <strain evidence="21">C129</strain>
    </source>
</reference>
<keyword evidence="11" id="KW-0325">Glycoprotein</keyword>
<dbReference type="OrthoDB" id="9991292at2759"/>
<gene>
    <name evidence="20" type="ORF">EAG_11165</name>
</gene>
<comment type="similarity">
    <text evidence="2">Belongs to the quiver family.</text>
</comment>
<dbReference type="InterPro" id="IPR050975">
    <property type="entry name" value="Sleep_regulator"/>
</dbReference>
<dbReference type="PANTHER" id="PTHR33562:SF31">
    <property type="entry name" value="PROTEIN QUIVER"/>
    <property type="match status" value="1"/>
</dbReference>
<keyword evidence="21" id="KW-1185">Reference proteome</keyword>
<dbReference type="GO" id="GO:0045121">
    <property type="term" value="C:membrane raft"/>
    <property type="evidence" value="ECO:0007669"/>
    <property type="project" value="UniProtKB-SubCell"/>
</dbReference>
<dbReference type="AlphaFoldDB" id="E2A870"/>
<protein>
    <recommendedName>
        <fullName evidence="15">UPAR/Ly6 domain-containing protein qvr</fullName>
    </recommendedName>
    <alternativeName>
        <fullName evidence="16">Protein quiver</fullName>
    </alternativeName>
    <alternativeName>
        <fullName evidence="13">Protein sleepless</fullName>
    </alternativeName>
</protein>
<evidence type="ECO:0000256" key="5">
    <source>
        <dbReference type="ARBA" id="ARBA00022692"/>
    </source>
</evidence>
<dbReference type="InParanoid" id="E2A870"/>
<dbReference type="GO" id="GO:0032222">
    <property type="term" value="P:regulation of synaptic transmission, cholinergic"/>
    <property type="evidence" value="ECO:0007669"/>
    <property type="project" value="InterPro"/>
</dbReference>
<evidence type="ECO:0000256" key="14">
    <source>
        <dbReference type="ARBA" id="ARBA00044499"/>
    </source>
</evidence>
<dbReference type="GO" id="GO:0098552">
    <property type="term" value="C:side of membrane"/>
    <property type="evidence" value="ECO:0007669"/>
    <property type="project" value="UniProtKB-KW"/>
</dbReference>
<dbReference type="InterPro" id="IPR031424">
    <property type="entry name" value="QVR-like"/>
</dbReference>
<accession>E2A870</accession>
<dbReference type="CDD" id="cd23595">
    <property type="entry name" value="TFP_LU_ECD_Qvr"/>
    <property type="match status" value="1"/>
</dbReference>
<keyword evidence="4" id="KW-0336">GPI-anchor</keyword>
<evidence type="ECO:0000256" key="13">
    <source>
        <dbReference type="ARBA" id="ARBA00031037"/>
    </source>
</evidence>
<evidence type="ECO:0000313" key="20">
    <source>
        <dbReference type="EMBL" id="EFN70382.1"/>
    </source>
</evidence>
<evidence type="ECO:0000256" key="1">
    <source>
        <dbReference type="ARBA" id="ARBA00004471"/>
    </source>
</evidence>
<proteinExistence type="inferred from homology"/>
<sequence>MSLFAGRSLICYDCDSRSDSRCKGPFNDTIRPSEQLPVMSCNGCCVKMVSNVNTSNEIVKRTCTSEFDINLFMVKDGTCMMESTRTGHMCFCEADKCNHVSPISRSNPILLLILSTIFVLRSAVLGAFSLLCRTLQSSYVLYITN</sequence>
<evidence type="ECO:0000256" key="17">
    <source>
        <dbReference type="ARBA" id="ARBA00045788"/>
    </source>
</evidence>